<dbReference type="GO" id="GO:0004252">
    <property type="term" value="F:serine-type endopeptidase activity"/>
    <property type="evidence" value="ECO:0007669"/>
    <property type="project" value="InterPro"/>
</dbReference>
<dbReference type="Gene3D" id="1.10.8.60">
    <property type="match status" value="1"/>
</dbReference>
<dbReference type="InterPro" id="IPR020568">
    <property type="entry name" value="Ribosomal_Su5_D2-typ_SF"/>
</dbReference>
<dbReference type="Pfam" id="PF00004">
    <property type="entry name" value="AAA"/>
    <property type="match status" value="1"/>
</dbReference>
<dbReference type="Pfam" id="PF05362">
    <property type="entry name" value="Lon_C"/>
    <property type="match status" value="1"/>
</dbReference>
<organism evidence="3">
    <name type="scientific">viral metagenome</name>
    <dbReference type="NCBI Taxonomy" id="1070528"/>
    <lineage>
        <taxon>unclassified sequences</taxon>
        <taxon>metagenomes</taxon>
        <taxon>organismal metagenomes</taxon>
    </lineage>
</organism>
<dbReference type="GO" id="GO:0004176">
    <property type="term" value="F:ATP-dependent peptidase activity"/>
    <property type="evidence" value="ECO:0007669"/>
    <property type="project" value="InterPro"/>
</dbReference>
<dbReference type="InterPro" id="IPR003959">
    <property type="entry name" value="ATPase_AAA_core"/>
</dbReference>
<protein>
    <recommendedName>
        <fullName evidence="2">Lon proteolytic domain-containing protein</fullName>
    </recommendedName>
</protein>
<dbReference type="InterPro" id="IPR008269">
    <property type="entry name" value="Lon_proteolytic"/>
</dbReference>
<dbReference type="InterPro" id="IPR027417">
    <property type="entry name" value="P-loop_NTPase"/>
</dbReference>
<dbReference type="PROSITE" id="PS51786">
    <property type="entry name" value="LON_PROTEOLYTIC"/>
    <property type="match status" value="1"/>
</dbReference>
<name>A0A6C0F1A7_9ZZZZ</name>
<proteinExistence type="predicted"/>
<dbReference type="GO" id="GO:0005524">
    <property type="term" value="F:ATP binding"/>
    <property type="evidence" value="ECO:0007669"/>
    <property type="project" value="InterPro"/>
</dbReference>
<dbReference type="Gene3D" id="3.30.230.10">
    <property type="match status" value="1"/>
</dbReference>
<dbReference type="SUPFAM" id="SSF54211">
    <property type="entry name" value="Ribosomal protein S5 domain 2-like"/>
    <property type="match status" value="1"/>
</dbReference>
<dbReference type="GO" id="GO:0030163">
    <property type="term" value="P:protein catabolic process"/>
    <property type="evidence" value="ECO:0007669"/>
    <property type="project" value="InterPro"/>
</dbReference>
<feature type="domain" description="Lon proteolytic" evidence="2">
    <location>
        <begin position="872"/>
        <end position="1062"/>
    </location>
</feature>
<evidence type="ECO:0000259" key="2">
    <source>
        <dbReference type="PROSITE" id="PS51786"/>
    </source>
</evidence>
<dbReference type="AlphaFoldDB" id="A0A6C0F1A7"/>
<dbReference type="InterPro" id="IPR027065">
    <property type="entry name" value="Lon_Prtase"/>
</dbReference>
<reference evidence="3" key="1">
    <citation type="journal article" date="2020" name="Nature">
        <title>Giant virus diversity and host interactions through global metagenomics.</title>
        <authorList>
            <person name="Schulz F."/>
            <person name="Roux S."/>
            <person name="Paez-Espino D."/>
            <person name="Jungbluth S."/>
            <person name="Walsh D.A."/>
            <person name="Denef V.J."/>
            <person name="McMahon K.D."/>
            <person name="Konstantinidis K.T."/>
            <person name="Eloe-Fadrosh E.A."/>
            <person name="Kyrpides N.C."/>
            <person name="Woyke T."/>
        </authorList>
    </citation>
    <scope>NUCLEOTIDE SEQUENCE</scope>
    <source>
        <strain evidence="3">GVMAG-M-3300009180-1</strain>
    </source>
</reference>
<accession>A0A6C0F1A7</accession>
<dbReference type="PRINTS" id="PR00830">
    <property type="entry name" value="ENDOLAPTASE"/>
</dbReference>
<dbReference type="GO" id="GO:0016887">
    <property type="term" value="F:ATP hydrolysis activity"/>
    <property type="evidence" value="ECO:0007669"/>
    <property type="project" value="InterPro"/>
</dbReference>
<dbReference type="GO" id="GO:0006508">
    <property type="term" value="P:proteolysis"/>
    <property type="evidence" value="ECO:0007669"/>
    <property type="project" value="UniProtKB-KW"/>
</dbReference>
<evidence type="ECO:0000256" key="1">
    <source>
        <dbReference type="ARBA" id="ARBA00022670"/>
    </source>
</evidence>
<dbReference type="InterPro" id="IPR014721">
    <property type="entry name" value="Ribsml_uS5_D2-typ_fold_subgr"/>
</dbReference>
<dbReference type="PANTHER" id="PTHR10046">
    <property type="entry name" value="ATP DEPENDENT LON PROTEASE FAMILY MEMBER"/>
    <property type="match status" value="1"/>
</dbReference>
<keyword evidence="1" id="KW-0378">Hydrolase</keyword>
<dbReference type="SUPFAM" id="SSF52540">
    <property type="entry name" value="P-loop containing nucleoside triphosphate hydrolases"/>
    <property type="match status" value="1"/>
</dbReference>
<dbReference type="Gene3D" id="3.40.50.300">
    <property type="entry name" value="P-loop containing nucleotide triphosphate hydrolases"/>
    <property type="match status" value="1"/>
</dbReference>
<evidence type="ECO:0000313" key="3">
    <source>
        <dbReference type="EMBL" id="QHT35287.1"/>
    </source>
</evidence>
<sequence length="1062" mass="120427">MSKTNKKHNVSVNIKLNKDDDQAKINELIKNRIYRAREIIIDTIISVQLYRKYGLFSNSEVNICITSLKDLHNKTIETFDKIGSEQIESTIDSLQIIIDKLTAIISTFGTKSVDDLIYMTFGSGFIEYKGDPVIVSKFNLIRKYVHPTGFKISSNYVNTNTDVNCICIDKITDDVVIIESSPQFECFTGDTNTSSFHNKVHGIKVVLRCDETKKTMIMSGITDDINLDMLDNAYIYKRKRSISSRVTTCNHEILKNQLDAMTLKDILTIGDSDIFKKNVSIVSLSNTTKSDKLDKTLKRFTSLDTFEQRNTLIDLLTCSEDGELKYITYLLYDVITSSSGANSDLNEQAIIYDSFPWAIKRFFKDAMKHTMNYTHQVAQKYDISRISLEQQVYAMRAEEPIKEKALLKLKEIKNKSDDSNGKARQYLEGLLKIPFGIYREEPILKSVKLINADFLKLLDVSKSIISINKRERFTNMEIYKYLGQIEVAINDTLKNIHTLLDRATKSQIGEIIKYINDKSIKWYKLKTKCEQINEIKRYVDGEKISRKLDIALIVKPDLMNIKQATNEIEKIRTKLNLFEESLIKIDNVFDASIHGQTHAKNQLKKIICQWITGEQKGHCFGFEGSPGIGKTSLAKYGLANCLKDETGTPRPFAFIPLGGACNGSTLEGHGYTYLNSTWGLLASWLMRAECMNLIFYFDEADKLSKEHGSEINGILTHLTDTTQNDEVQDKFFSGVPLNLAKALFIFSYNDPNLIDKVLLDRIHRIKFENLTVEEKIVIARDYIIPNINKDMGLTDVVNMSNEVIEYIILTYTLEPGVRKLKEVIFDLYGEINIQLLKQSYTHIDIPIIITTELIGKYLNKYTPITEQKIRTLPTIATVNGLYANSLGKGGIIQISASFFPSNTFLELKLTGLQGDVMKESMNVAKTLAWSLCSQEVKDKWLKLFETTKDCGVHIHCPEGAVGKDGPSAGVASFLVIYSLLIGKLINNIVAITGEVDLRGNVMPIGGLEYKIEGGIRAGVTKFLYPKENHSDFVKYTEKYGIKDNIEFIEVSNIQDTIEHVFI</sequence>
<dbReference type="EMBL" id="MN739016">
    <property type="protein sequence ID" value="QHT35287.1"/>
    <property type="molecule type" value="Genomic_DNA"/>
</dbReference>
<keyword evidence="1" id="KW-0645">Protease</keyword>